<evidence type="ECO:0000256" key="9">
    <source>
        <dbReference type="RuleBase" id="RU003355"/>
    </source>
</evidence>
<feature type="domain" description="PA" evidence="12">
    <location>
        <begin position="810"/>
        <end position="888"/>
    </location>
</feature>
<dbReference type="PROSITE" id="PS51892">
    <property type="entry name" value="SUBTILASE"/>
    <property type="match status" value="1"/>
</dbReference>
<evidence type="ECO:0000313" key="14">
    <source>
        <dbReference type="Proteomes" id="UP001595872"/>
    </source>
</evidence>
<keyword evidence="2" id="KW-0134">Cell wall</keyword>
<keyword evidence="14" id="KW-1185">Reference proteome</keyword>
<name>A0ABV9TRH2_9ACTN</name>
<sequence length="1234" mass="127272">MRSPSRGLPAALLPVAVALGVGVAPPALAAAPSHAAPSTRPAPTAPKDAAAKASVTLITGDVVTVGSTSDGRTVATVAPAPGSSGGAEIQTVGKDTYVLPDAAKPLLSQGQLDRELFNVSKLVRFGYTDESGAGLPLIASYGARTARSVPAGATKKRDLPSINAAALQVGKGQIAGFWASIAPAAKGVAPRALSAGLGKVWLDGKVKASDEVGNPQIGAPEVWRKGQKGAGATVAVLDSGLDVSHPDMAGRVADGSTSFVPGEDITDKVGHGTHVSSTIVGTGAASDGKQSGVAPEAKVVMGKVLGDDGYGQDSWIIAGMEWAASRARVVSMSLGDPSVTVAGDPMAQAVDSISARTGALFVIAAGNSGTAGAGTVSSPGTADSALTVGAVDSGDERAYFSSMGPRGGDHGMKPDLAAPGVDITAARSKDSPGSGTYVRMSGTSMATPHVAGAAAILAQQHPDWKAPQLKAALMSTSTELKGTSAFDIGTGRLWLPGAVGDVSATGSQFFGFHSWPHTGADPVTKPVTFTNTGDTAQTLKLSTHATGPDGKEAGGLYKLSADQVTVPAHGTAEVNVTADADDAPGTGNFSGQVDATGADGKVVAHTAVGLVKEDERYDLDVKLTGRDGRPVGGELSLYRYGDQFVQPITADPATGAVPEQRLAPGVYWISGYVAVPGDRGPGSTGVAFLSEPHLKLTKNTTLKLDAGKAARLTVRTPKQAVPDYRRIGAYHDSGIGGQFAAFSTSYSFPNSLDDLYALPTGKVAGGAYDFAVRYRLTKPYLNVSGTAGVGALDPLYFQGSVRLDGRVDLPIVSAGNGGADDYKGVQAKGAAVVITRSDKVTPTEAADAAKNAGAALLLVANDRPGRFTNVLPSAVPAASVTQAEGAKLLAGARRHARLVGSATEFAPYKYDLSRSYPGGIPPGLGWDVRERGLARIDERFTGDPKQVAFESRSDCRDYQWPPCIGPVDPQGLGRTRVSYVSTEPGNTWYADAEDPAGWSQRFERRSYSPGASTLAWFDPVTRPRLGQGYWGPFRTGDFFQVNVPTDGGTYTTGGDERGRIASRLFQNGKLVASSTSQAIQRAVPHVDGPAAYRFEQDTANTSRRLSTATRSAWEFTSTGSDDKALLPMLQLGYAVGTDVSGNVRAGSHGSIALSTWQQPDAVGTGKKTTGATLEVSFDDGRTWQAVRLDHRGATWTGRVSYPRTPGGFVSLRATARDDAGNTVKQEVIRAFGLS</sequence>
<evidence type="ECO:0000259" key="11">
    <source>
        <dbReference type="Pfam" id="PF00082"/>
    </source>
</evidence>
<keyword evidence="5 10" id="KW-0732">Signal</keyword>
<dbReference type="EMBL" id="JBHSIT010000001">
    <property type="protein sequence ID" value="MFC4906708.1"/>
    <property type="molecule type" value="Genomic_DNA"/>
</dbReference>
<evidence type="ECO:0000256" key="5">
    <source>
        <dbReference type="ARBA" id="ARBA00022729"/>
    </source>
</evidence>
<protein>
    <submittedName>
        <fullName evidence="13">S8 family serine peptidase</fullName>
    </submittedName>
</protein>
<proteinExistence type="inferred from homology"/>
<comment type="caution">
    <text evidence="13">The sequence shown here is derived from an EMBL/GenBank/DDBJ whole genome shotgun (WGS) entry which is preliminary data.</text>
</comment>
<evidence type="ECO:0000256" key="3">
    <source>
        <dbReference type="ARBA" id="ARBA00022525"/>
    </source>
</evidence>
<feature type="domain" description="Peptidase S8/S53" evidence="11">
    <location>
        <begin position="229"/>
        <end position="483"/>
    </location>
</feature>
<dbReference type="PROSITE" id="PS00137">
    <property type="entry name" value="SUBTILASE_HIS"/>
    <property type="match status" value="1"/>
</dbReference>
<dbReference type="InterPro" id="IPR015500">
    <property type="entry name" value="Peptidase_S8_subtilisin-rel"/>
</dbReference>
<keyword evidence="4 8" id="KW-0645">Protease</keyword>
<feature type="chain" id="PRO_5045967198" evidence="10">
    <location>
        <begin position="30"/>
        <end position="1234"/>
    </location>
</feature>
<dbReference type="PRINTS" id="PR00723">
    <property type="entry name" value="SUBTILISIN"/>
</dbReference>
<keyword evidence="3" id="KW-0964">Secreted</keyword>
<organism evidence="13 14">
    <name type="scientific">Actinomadura gamaensis</name>
    <dbReference type="NCBI Taxonomy" id="1763541"/>
    <lineage>
        <taxon>Bacteria</taxon>
        <taxon>Bacillati</taxon>
        <taxon>Actinomycetota</taxon>
        <taxon>Actinomycetes</taxon>
        <taxon>Streptosporangiales</taxon>
        <taxon>Thermomonosporaceae</taxon>
        <taxon>Actinomadura</taxon>
    </lineage>
</organism>
<dbReference type="PANTHER" id="PTHR43806">
    <property type="entry name" value="PEPTIDASE S8"/>
    <property type="match status" value="1"/>
</dbReference>
<feature type="active site" description="Charge relay system" evidence="8">
    <location>
        <position position="444"/>
    </location>
</feature>
<dbReference type="InterPro" id="IPR022398">
    <property type="entry name" value="Peptidase_S8_His-AS"/>
</dbReference>
<evidence type="ECO:0000256" key="8">
    <source>
        <dbReference type="PROSITE-ProRule" id="PRU01240"/>
    </source>
</evidence>
<feature type="signal peptide" evidence="10">
    <location>
        <begin position="1"/>
        <end position="29"/>
    </location>
</feature>
<evidence type="ECO:0000256" key="1">
    <source>
        <dbReference type="ARBA" id="ARBA00011073"/>
    </source>
</evidence>
<dbReference type="InterPro" id="IPR036852">
    <property type="entry name" value="Peptidase_S8/S53_dom_sf"/>
</dbReference>
<dbReference type="SUPFAM" id="SSF52743">
    <property type="entry name" value="Subtilisin-like"/>
    <property type="match status" value="1"/>
</dbReference>
<evidence type="ECO:0000313" key="13">
    <source>
        <dbReference type="EMBL" id="MFC4906708.1"/>
    </source>
</evidence>
<evidence type="ECO:0000256" key="4">
    <source>
        <dbReference type="ARBA" id="ARBA00022670"/>
    </source>
</evidence>
<dbReference type="PANTHER" id="PTHR43806:SF11">
    <property type="entry name" value="CEREVISIN-RELATED"/>
    <property type="match status" value="1"/>
</dbReference>
<dbReference type="Proteomes" id="UP001595872">
    <property type="component" value="Unassembled WGS sequence"/>
</dbReference>
<dbReference type="Gene3D" id="3.50.30.30">
    <property type="match status" value="1"/>
</dbReference>
<dbReference type="InterPro" id="IPR023828">
    <property type="entry name" value="Peptidase_S8_Ser-AS"/>
</dbReference>
<dbReference type="Pfam" id="PF00082">
    <property type="entry name" value="Peptidase_S8"/>
    <property type="match status" value="1"/>
</dbReference>
<evidence type="ECO:0000256" key="6">
    <source>
        <dbReference type="ARBA" id="ARBA00022801"/>
    </source>
</evidence>
<feature type="active site" description="Charge relay system" evidence="8">
    <location>
        <position position="238"/>
    </location>
</feature>
<feature type="active site" description="Charge relay system" evidence="8">
    <location>
        <position position="271"/>
    </location>
</feature>
<evidence type="ECO:0000256" key="2">
    <source>
        <dbReference type="ARBA" id="ARBA00022512"/>
    </source>
</evidence>
<dbReference type="InterPro" id="IPR050131">
    <property type="entry name" value="Peptidase_S8_subtilisin-like"/>
</dbReference>
<keyword evidence="7 8" id="KW-0720">Serine protease</keyword>
<comment type="similarity">
    <text evidence="1 8 9">Belongs to the peptidase S8 family.</text>
</comment>
<dbReference type="SUPFAM" id="SSF52025">
    <property type="entry name" value="PA domain"/>
    <property type="match status" value="1"/>
</dbReference>
<dbReference type="InterPro" id="IPR023827">
    <property type="entry name" value="Peptidase_S8_Asp-AS"/>
</dbReference>
<dbReference type="PROSITE" id="PS00136">
    <property type="entry name" value="SUBTILASE_ASP"/>
    <property type="match status" value="1"/>
</dbReference>
<evidence type="ECO:0000259" key="12">
    <source>
        <dbReference type="Pfam" id="PF02225"/>
    </source>
</evidence>
<dbReference type="InterPro" id="IPR046450">
    <property type="entry name" value="PA_dom_sf"/>
</dbReference>
<dbReference type="InterPro" id="IPR000209">
    <property type="entry name" value="Peptidase_S8/S53_dom"/>
</dbReference>
<dbReference type="Gene3D" id="3.40.50.200">
    <property type="entry name" value="Peptidase S8/S53 domain"/>
    <property type="match status" value="1"/>
</dbReference>
<dbReference type="InterPro" id="IPR003137">
    <property type="entry name" value="PA_domain"/>
</dbReference>
<dbReference type="RefSeq" id="WP_378252389.1">
    <property type="nucleotide sequence ID" value="NZ_JBHSIT010000001.1"/>
</dbReference>
<evidence type="ECO:0000256" key="10">
    <source>
        <dbReference type="SAM" id="SignalP"/>
    </source>
</evidence>
<evidence type="ECO:0000256" key="7">
    <source>
        <dbReference type="ARBA" id="ARBA00022825"/>
    </source>
</evidence>
<dbReference type="PROSITE" id="PS00138">
    <property type="entry name" value="SUBTILASE_SER"/>
    <property type="match status" value="1"/>
</dbReference>
<accession>A0ABV9TRH2</accession>
<gene>
    <name evidence="13" type="ORF">ACFPCY_05220</name>
</gene>
<keyword evidence="6 8" id="KW-0378">Hydrolase</keyword>
<dbReference type="Pfam" id="PF02225">
    <property type="entry name" value="PA"/>
    <property type="match status" value="1"/>
</dbReference>
<reference evidence="14" key="1">
    <citation type="journal article" date="2019" name="Int. J. Syst. Evol. Microbiol.">
        <title>The Global Catalogue of Microorganisms (GCM) 10K type strain sequencing project: providing services to taxonomists for standard genome sequencing and annotation.</title>
        <authorList>
            <consortium name="The Broad Institute Genomics Platform"/>
            <consortium name="The Broad Institute Genome Sequencing Center for Infectious Disease"/>
            <person name="Wu L."/>
            <person name="Ma J."/>
        </authorList>
    </citation>
    <scope>NUCLEOTIDE SEQUENCE [LARGE SCALE GENOMIC DNA]</scope>
    <source>
        <strain evidence="14">KLKA75</strain>
    </source>
</reference>